<name>A0A6V7PA40_ANACO</name>
<organism evidence="2">
    <name type="scientific">Ananas comosus var. bracteatus</name>
    <name type="common">red pineapple</name>
    <dbReference type="NCBI Taxonomy" id="296719"/>
    <lineage>
        <taxon>Eukaryota</taxon>
        <taxon>Viridiplantae</taxon>
        <taxon>Streptophyta</taxon>
        <taxon>Embryophyta</taxon>
        <taxon>Tracheophyta</taxon>
        <taxon>Spermatophyta</taxon>
        <taxon>Magnoliopsida</taxon>
        <taxon>Liliopsida</taxon>
        <taxon>Poales</taxon>
        <taxon>Bromeliaceae</taxon>
        <taxon>Bromelioideae</taxon>
        <taxon>Ananas</taxon>
    </lineage>
</organism>
<dbReference type="EMBL" id="LR862146">
    <property type="protein sequence ID" value="CAD1827554.1"/>
    <property type="molecule type" value="Genomic_DNA"/>
</dbReference>
<keyword evidence="1" id="KW-0732">Signal</keyword>
<protein>
    <submittedName>
        <fullName evidence="2">Uncharacterized protein</fullName>
    </submittedName>
</protein>
<feature type="signal peptide" evidence="1">
    <location>
        <begin position="1"/>
        <end position="25"/>
    </location>
</feature>
<evidence type="ECO:0000313" key="2">
    <source>
        <dbReference type="EMBL" id="CAD1827554.1"/>
    </source>
</evidence>
<accession>A0A6V7PA40</accession>
<feature type="chain" id="PRO_5028255344" evidence="1">
    <location>
        <begin position="26"/>
        <end position="109"/>
    </location>
</feature>
<dbReference type="PANTHER" id="PTHR14873:SF1">
    <property type="entry name" value="OS06G0694100 PROTEIN"/>
    <property type="match status" value="1"/>
</dbReference>
<reference evidence="2" key="1">
    <citation type="submission" date="2020-07" db="EMBL/GenBank/DDBJ databases">
        <authorList>
            <person name="Lin J."/>
        </authorList>
    </citation>
    <scope>NUCLEOTIDE SEQUENCE</scope>
</reference>
<proteinExistence type="predicted"/>
<gene>
    <name evidence="2" type="ORF">CB5_LOCUS10765</name>
</gene>
<sequence length="109" mass="12425">MSTRAIVSYPKLGSLCWLVIPCALTALDHWSPEVKEQGMASFVHIANNVASAELSWYEEAILDACCRNIPASDELWYRVVEIVLRLDSKLQWVELDFGQFLLDQRVLEV</sequence>
<dbReference type="AlphaFoldDB" id="A0A6V7PA40"/>
<dbReference type="PANTHER" id="PTHR14873">
    <property type="entry name" value="OS06G0694100 PROTEIN"/>
    <property type="match status" value="1"/>
</dbReference>
<evidence type="ECO:0000256" key="1">
    <source>
        <dbReference type="SAM" id="SignalP"/>
    </source>
</evidence>